<organism evidence="1 2">
    <name type="scientific">Pristionchus pacificus</name>
    <name type="common">Parasitic nematode worm</name>
    <dbReference type="NCBI Taxonomy" id="54126"/>
    <lineage>
        <taxon>Eukaryota</taxon>
        <taxon>Metazoa</taxon>
        <taxon>Ecdysozoa</taxon>
        <taxon>Nematoda</taxon>
        <taxon>Chromadorea</taxon>
        <taxon>Rhabditida</taxon>
        <taxon>Rhabditina</taxon>
        <taxon>Diplogasteromorpha</taxon>
        <taxon>Diplogasteroidea</taxon>
        <taxon>Neodiplogasteridae</taxon>
        <taxon>Pristionchus</taxon>
    </lineage>
</organism>
<sequence>MLLLLLLILLPSTDAFIRLHKSVLYDEVDLKGVNQISTDMCTAGCKVYATIPATEQVAKITANILIADPITKTNTSVAELARRFVRDTQEKDYMEIGITQTLTIFNTNANEESAPLSIWIVSAHSPYYRTAEVFEPANLKRNKGIASAPITILSAYPFTVTVQKGDVSSMLVTLCSRAQPDMMQLTETQRTLASLQWTTSMFSVKMNSPLLNPRTLALSLVRIEYLKCRYEFYTMAARLRVLYIHNTIASSFGDAFDGFSMAINGPLLTLAFDINKYPHSTVEISCSTDFKFELYPFPQQPTFISSPGFVCGCGSAPQTYRSSSLSMGNAYTLHTPDDREMVLNFDMDIDTIGGQPVLIYDHETTLNHPFSGHFADMTNAEHVQLQTYRVTVSFDAQAGGSFGMRVWAYDVGMEPAKTTSGVDATTSVVSFRSLTVLLLTTLFFFLYKTVSTNSIENISQLTRPELIIMVLPFHPIQHEPPTATLSQFEQLPRELVFEVLGYVPEKVFDLRLRLTALDKRIWFEASCMDHATSLDCTINDNILQNASVRLQHSILYDEVDFKKVDQVTTDMCAAGCKIYATIGRANEENVRIAKNIIVVNPNTHAGLSVAELSALSMQETQEKGYLEMTAPAVTIVNTNAKRESAPLSLWIVTANSPHYRTAEVFESLNLSRATGIASAPITILSVYAFTAIVAPGDGNAVFARAAGYDAIDRNAADNCYVVMDKDFGQSFPGFVLGINGPLLTLSFDTAKYPHSEVVLSASMEFSSELTLFPQQPTFISSPGFMCGSASHQLYRSSSLSPTTYYSLRTANNKEMTLTVAIDMDTDNKHPVRISNDKTTISHPFFGNFKDGTNEVKAFSLETYRVSVSFNPGGGNDFFYGMRLWTEEEAVTTTAPPVKWTTTSSIRARPLPLLSMLAAAFP</sequence>
<evidence type="ECO:0000313" key="1">
    <source>
        <dbReference type="EnsemblMetazoa" id="PPA32747.1"/>
    </source>
</evidence>
<dbReference type="EnsemblMetazoa" id="PPA32747.1">
    <property type="protein sequence ID" value="PPA32747.1"/>
    <property type="gene ID" value="WBGene00205607"/>
</dbReference>
<keyword evidence="2" id="KW-1185">Reference proteome</keyword>
<dbReference type="Proteomes" id="UP000005239">
    <property type="component" value="Unassembled WGS sequence"/>
</dbReference>
<evidence type="ECO:0000313" key="2">
    <source>
        <dbReference type="Proteomes" id="UP000005239"/>
    </source>
</evidence>
<reference evidence="1" key="2">
    <citation type="submission" date="2022-06" db="UniProtKB">
        <authorList>
            <consortium name="EnsemblMetazoa"/>
        </authorList>
    </citation>
    <scope>IDENTIFICATION</scope>
    <source>
        <strain evidence="1">PS312</strain>
    </source>
</reference>
<reference evidence="2" key="1">
    <citation type="journal article" date="2008" name="Nat. Genet.">
        <title>The Pristionchus pacificus genome provides a unique perspective on nematode lifestyle and parasitism.</title>
        <authorList>
            <person name="Dieterich C."/>
            <person name="Clifton S.W."/>
            <person name="Schuster L.N."/>
            <person name="Chinwalla A."/>
            <person name="Delehaunty K."/>
            <person name="Dinkelacker I."/>
            <person name="Fulton L."/>
            <person name="Fulton R."/>
            <person name="Godfrey J."/>
            <person name="Minx P."/>
            <person name="Mitreva M."/>
            <person name="Roeseler W."/>
            <person name="Tian H."/>
            <person name="Witte H."/>
            <person name="Yang S.P."/>
            <person name="Wilson R.K."/>
            <person name="Sommer R.J."/>
        </authorList>
    </citation>
    <scope>NUCLEOTIDE SEQUENCE [LARGE SCALE GENOMIC DNA]</scope>
    <source>
        <strain evidence="2">PS312</strain>
    </source>
</reference>
<accession>A0A8R1UIS6</accession>
<protein>
    <submittedName>
        <fullName evidence="1">Uncharacterized protein</fullName>
    </submittedName>
</protein>
<accession>A0A2A6CLX5</accession>
<gene>
    <name evidence="1" type="primary">WBGene00205607</name>
</gene>
<proteinExistence type="predicted"/>
<dbReference type="AlphaFoldDB" id="A0A2A6CLX5"/>
<name>A0A2A6CLX5_PRIPA</name>